<dbReference type="GO" id="GO:0072583">
    <property type="term" value="P:clathrin-dependent endocytosis"/>
    <property type="evidence" value="ECO:0000318"/>
    <property type="project" value="GO_Central"/>
</dbReference>
<dbReference type="PROSITE" id="PS50942">
    <property type="entry name" value="ENTH"/>
    <property type="match status" value="1"/>
</dbReference>
<comment type="subcellular location">
    <subcellularLocation>
        <location evidence="1">Cytoplasmic vesicle</location>
        <location evidence="1">Clathrin-coated vesicle</location>
    </subcellularLocation>
    <subcellularLocation>
        <location evidence="2">Golgi apparatus</location>
    </subcellularLocation>
    <subcellularLocation>
        <location evidence="3">Membrane</location>
        <location evidence="3">Clathrin-coated pit</location>
    </subcellularLocation>
</comment>
<gene>
    <name evidence="11" type="ORF">SELMODRAFT_437722</name>
</gene>
<sequence>MAPRAIRKALGAVKDQTTIGIAKVAGSSVPELEVAVVKATSHEEVPVDDKYVHELLYLTSYSRGYVNACLGLLARRLGKTRNWVVAIKTLMVTHRLLREADPTFEEELARMGRRMLMLSAFTDESRSNGWDYTAFVRTYALYLDERLDCHVFSPGQAPKRERGGYDGGGYRNEEYRYSDSRDYYDDRRRESPPRQTTGQLKTKDMKPDMLLEKLPVMQRIMERMLACRPAGAARYHRLTQICLYMIIKESFQLYGEIRDGITVLLEAFFDMEYQESTKAFDIYAKSAKQSEELDSFYNVCKHIGVGRSSDYPTIVKVAQDHLDTLEDSLRERSRSGSRAQRPKSPEPSPPPKAEESEPEDIDYNGIKALPAPPVEPPAPEPEPQVEEKDADLLNLDKSTMVAEGDRLALALFSDAPSANGKWEPFGSSTPQANGGSAASYSENGKAGWELALVTEASNLAKTPTTSLAGNFDQLLLDSMYEQGSVAQKAVSSMPAGSASSVAIPGKPTNYLALPAPSGTVDEDPFTASLGVPPPPFVQMADMQQKQRLLTQEQQLWNQYQQNGMQGQYGYTSYYGNGHPQYGYYSYGMGMGGASYGYGYNY</sequence>
<evidence type="ECO:0000256" key="5">
    <source>
        <dbReference type="ARBA" id="ARBA00023034"/>
    </source>
</evidence>
<keyword evidence="8" id="KW-0968">Cytoplasmic vesicle</keyword>
<dbReference type="STRING" id="88036.D8QP51"/>
<dbReference type="GO" id="GO:0048268">
    <property type="term" value="P:clathrin coat assembly"/>
    <property type="evidence" value="ECO:0007669"/>
    <property type="project" value="InterPro"/>
</dbReference>
<evidence type="ECO:0000256" key="7">
    <source>
        <dbReference type="ARBA" id="ARBA00023176"/>
    </source>
</evidence>
<organism evidence="12">
    <name type="scientific">Selaginella moellendorffii</name>
    <name type="common">Spikemoss</name>
    <dbReference type="NCBI Taxonomy" id="88036"/>
    <lineage>
        <taxon>Eukaryota</taxon>
        <taxon>Viridiplantae</taxon>
        <taxon>Streptophyta</taxon>
        <taxon>Embryophyta</taxon>
        <taxon>Tracheophyta</taxon>
        <taxon>Lycopodiopsida</taxon>
        <taxon>Selaginellales</taxon>
        <taxon>Selaginellaceae</taxon>
        <taxon>Selaginella</taxon>
    </lineage>
</organism>
<keyword evidence="12" id="KW-1185">Reference proteome</keyword>
<name>D8QP51_SELML</name>
<dbReference type="GO" id="GO:0000149">
    <property type="term" value="F:SNARE binding"/>
    <property type="evidence" value="ECO:0000318"/>
    <property type="project" value="GO_Central"/>
</dbReference>
<dbReference type="InterPro" id="IPR011417">
    <property type="entry name" value="ANTH_dom"/>
</dbReference>
<evidence type="ECO:0000256" key="3">
    <source>
        <dbReference type="ARBA" id="ARBA00004600"/>
    </source>
</evidence>
<evidence type="ECO:0000256" key="9">
    <source>
        <dbReference type="SAM" id="MobiDB-lite"/>
    </source>
</evidence>
<dbReference type="Gene3D" id="1.25.40.90">
    <property type="match status" value="1"/>
</dbReference>
<dbReference type="Gene3D" id="1.20.58.150">
    <property type="entry name" value="ANTH domain"/>
    <property type="match status" value="1"/>
</dbReference>
<dbReference type="InParanoid" id="D8QP51"/>
<keyword evidence="4" id="KW-0254">Endocytosis</keyword>
<evidence type="ECO:0000256" key="6">
    <source>
        <dbReference type="ARBA" id="ARBA00023136"/>
    </source>
</evidence>
<dbReference type="PANTHER" id="PTHR22951">
    <property type="entry name" value="CLATHRIN ASSEMBLY PROTEIN"/>
    <property type="match status" value="1"/>
</dbReference>
<proteinExistence type="predicted"/>
<feature type="compositionally biased region" description="Basic and acidic residues" evidence="9">
    <location>
        <begin position="181"/>
        <end position="192"/>
    </location>
</feature>
<feature type="compositionally biased region" description="Pro residues" evidence="9">
    <location>
        <begin position="370"/>
        <end position="382"/>
    </location>
</feature>
<dbReference type="SUPFAM" id="SSF48464">
    <property type="entry name" value="ENTH/VHS domain"/>
    <property type="match status" value="1"/>
</dbReference>
<evidence type="ECO:0000256" key="4">
    <source>
        <dbReference type="ARBA" id="ARBA00022583"/>
    </source>
</evidence>
<accession>D8QP51</accession>
<feature type="domain" description="ENTH" evidence="10">
    <location>
        <begin position="24"/>
        <end position="157"/>
    </location>
</feature>
<dbReference type="GO" id="GO:0030136">
    <property type="term" value="C:clathrin-coated vesicle"/>
    <property type="evidence" value="ECO:0000318"/>
    <property type="project" value="GO_Central"/>
</dbReference>
<dbReference type="Pfam" id="PF07651">
    <property type="entry name" value="ANTH"/>
    <property type="match status" value="1"/>
</dbReference>
<evidence type="ECO:0000259" key="10">
    <source>
        <dbReference type="PROSITE" id="PS50942"/>
    </source>
</evidence>
<dbReference type="GO" id="GO:0005545">
    <property type="term" value="F:1-phosphatidylinositol binding"/>
    <property type="evidence" value="ECO:0000318"/>
    <property type="project" value="GO_Central"/>
</dbReference>
<keyword evidence="5" id="KW-0333">Golgi apparatus</keyword>
<dbReference type="FunCoup" id="D8QP51">
    <property type="interactions" value="4404"/>
</dbReference>
<dbReference type="GO" id="GO:0005794">
    <property type="term" value="C:Golgi apparatus"/>
    <property type="evidence" value="ECO:0007669"/>
    <property type="project" value="UniProtKB-SubCell"/>
</dbReference>
<dbReference type="SUPFAM" id="SSF89009">
    <property type="entry name" value="GAT-like domain"/>
    <property type="match status" value="1"/>
</dbReference>
<dbReference type="eggNOG" id="KOG0251">
    <property type="taxonomic scope" value="Eukaryota"/>
</dbReference>
<evidence type="ECO:0000313" key="12">
    <source>
        <dbReference type="Proteomes" id="UP000001514"/>
    </source>
</evidence>
<dbReference type="InterPro" id="IPR048050">
    <property type="entry name" value="ANTH_N_plant"/>
</dbReference>
<evidence type="ECO:0000256" key="2">
    <source>
        <dbReference type="ARBA" id="ARBA00004555"/>
    </source>
</evidence>
<evidence type="ECO:0000256" key="1">
    <source>
        <dbReference type="ARBA" id="ARBA00004132"/>
    </source>
</evidence>
<evidence type="ECO:0000313" key="11">
    <source>
        <dbReference type="EMBL" id="EFJ38218.1"/>
    </source>
</evidence>
<feature type="region of interest" description="Disordered" evidence="9">
    <location>
        <begin position="329"/>
        <end position="387"/>
    </location>
</feature>
<dbReference type="InterPro" id="IPR013809">
    <property type="entry name" value="ENTH"/>
</dbReference>
<dbReference type="OMA" id="FVRTFAM"/>
<dbReference type="InterPro" id="IPR014712">
    <property type="entry name" value="ANTH_dom_sf"/>
</dbReference>
<dbReference type="PANTHER" id="PTHR22951:SF13">
    <property type="entry name" value="ASSEMBLY PROTEIN, PUTATIVE, EXPRESSED-RELATED"/>
    <property type="match status" value="1"/>
</dbReference>
<keyword evidence="6" id="KW-0472">Membrane</keyword>
<dbReference type="OrthoDB" id="44015at2759"/>
<keyword evidence="7" id="KW-0168">Coated pit</keyword>
<dbReference type="Proteomes" id="UP000001514">
    <property type="component" value="Unassembled WGS sequence"/>
</dbReference>
<reference evidence="11 12" key="1">
    <citation type="journal article" date="2011" name="Science">
        <title>The Selaginella genome identifies genetic changes associated with the evolution of vascular plants.</title>
        <authorList>
            <person name="Banks J.A."/>
            <person name="Nishiyama T."/>
            <person name="Hasebe M."/>
            <person name="Bowman J.L."/>
            <person name="Gribskov M."/>
            <person name="dePamphilis C."/>
            <person name="Albert V.A."/>
            <person name="Aono N."/>
            <person name="Aoyama T."/>
            <person name="Ambrose B.A."/>
            <person name="Ashton N.W."/>
            <person name="Axtell M.J."/>
            <person name="Barker E."/>
            <person name="Barker M.S."/>
            <person name="Bennetzen J.L."/>
            <person name="Bonawitz N.D."/>
            <person name="Chapple C."/>
            <person name="Cheng C."/>
            <person name="Correa L.G."/>
            <person name="Dacre M."/>
            <person name="DeBarry J."/>
            <person name="Dreyer I."/>
            <person name="Elias M."/>
            <person name="Engstrom E.M."/>
            <person name="Estelle M."/>
            <person name="Feng L."/>
            <person name="Finet C."/>
            <person name="Floyd S.K."/>
            <person name="Frommer W.B."/>
            <person name="Fujita T."/>
            <person name="Gramzow L."/>
            <person name="Gutensohn M."/>
            <person name="Harholt J."/>
            <person name="Hattori M."/>
            <person name="Heyl A."/>
            <person name="Hirai T."/>
            <person name="Hiwatashi Y."/>
            <person name="Ishikawa M."/>
            <person name="Iwata M."/>
            <person name="Karol K.G."/>
            <person name="Koehler B."/>
            <person name="Kolukisaoglu U."/>
            <person name="Kubo M."/>
            <person name="Kurata T."/>
            <person name="Lalonde S."/>
            <person name="Li K."/>
            <person name="Li Y."/>
            <person name="Litt A."/>
            <person name="Lyons E."/>
            <person name="Manning G."/>
            <person name="Maruyama T."/>
            <person name="Michael T.P."/>
            <person name="Mikami K."/>
            <person name="Miyazaki S."/>
            <person name="Morinaga S."/>
            <person name="Murata T."/>
            <person name="Mueller-Roeber B."/>
            <person name="Nelson D.R."/>
            <person name="Obara M."/>
            <person name="Oguri Y."/>
            <person name="Olmstead R.G."/>
            <person name="Onodera N."/>
            <person name="Petersen B.L."/>
            <person name="Pils B."/>
            <person name="Prigge M."/>
            <person name="Rensing S.A."/>
            <person name="Riano-Pachon D.M."/>
            <person name="Roberts A.W."/>
            <person name="Sato Y."/>
            <person name="Scheller H.V."/>
            <person name="Schulz B."/>
            <person name="Schulz C."/>
            <person name="Shakirov E.V."/>
            <person name="Shibagaki N."/>
            <person name="Shinohara N."/>
            <person name="Shippen D.E."/>
            <person name="Soerensen I."/>
            <person name="Sotooka R."/>
            <person name="Sugimoto N."/>
            <person name="Sugita M."/>
            <person name="Sumikawa N."/>
            <person name="Tanurdzic M."/>
            <person name="Theissen G."/>
            <person name="Ulvskov P."/>
            <person name="Wakazuki S."/>
            <person name="Weng J.K."/>
            <person name="Willats W.W."/>
            <person name="Wipf D."/>
            <person name="Wolf P.G."/>
            <person name="Yang L."/>
            <person name="Zimmer A.D."/>
            <person name="Zhu Q."/>
            <person name="Mitros T."/>
            <person name="Hellsten U."/>
            <person name="Loque D."/>
            <person name="Otillar R."/>
            <person name="Salamov A."/>
            <person name="Schmutz J."/>
            <person name="Shapiro H."/>
            <person name="Lindquist E."/>
            <person name="Lucas S."/>
            <person name="Rokhsar D."/>
            <person name="Grigoriev I.V."/>
        </authorList>
    </citation>
    <scope>NUCLEOTIDE SEQUENCE [LARGE SCALE GENOMIC DNA]</scope>
</reference>
<dbReference type="GO" id="GO:0032050">
    <property type="term" value="F:clathrin heavy chain binding"/>
    <property type="evidence" value="ECO:0000318"/>
    <property type="project" value="GO_Central"/>
</dbReference>
<dbReference type="EMBL" id="GL377565">
    <property type="protein sequence ID" value="EFJ38218.1"/>
    <property type="molecule type" value="Genomic_DNA"/>
</dbReference>
<dbReference type="FunFam" id="1.20.58.150:FF:000005">
    <property type="entry name" value="putative clathrin assembly protein At2g25430"/>
    <property type="match status" value="1"/>
</dbReference>
<dbReference type="GO" id="GO:0006900">
    <property type="term" value="P:vesicle budding from membrane"/>
    <property type="evidence" value="ECO:0000318"/>
    <property type="project" value="GO_Central"/>
</dbReference>
<dbReference type="GO" id="GO:0005546">
    <property type="term" value="F:phosphatidylinositol-4,5-bisphosphate binding"/>
    <property type="evidence" value="ECO:0000318"/>
    <property type="project" value="GO_Central"/>
</dbReference>
<dbReference type="Gramene" id="EFJ38218">
    <property type="protein sequence ID" value="EFJ38218"/>
    <property type="gene ID" value="SELMODRAFT_437722"/>
</dbReference>
<dbReference type="SMART" id="SM00273">
    <property type="entry name" value="ENTH"/>
    <property type="match status" value="1"/>
</dbReference>
<dbReference type="InterPro" id="IPR008942">
    <property type="entry name" value="ENTH_VHS"/>
</dbReference>
<dbReference type="HOGENOM" id="CLU_014098_2_1_1"/>
<feature type="region of interest" description="Disordered" evidence="9">
    <location>
        <begin position="181"/>
        <end position="202"/>
    </location>
</feature>
<protein>
    <recommendedName>
        <fullName evidence="10">ENTH domain-containing protein</fullName>
    </recommendedName>
</protein>
<dbReference type="KEGG" id="smo:SELMODRAFT_437722"/>
<dbReference type="InterPro" id="IPR045192">
    <property type="entry name" value="AP180-like"/>
</dbReference>
<dbReference type="GO" id="GO:0005905">
    <property type="term" value="C:clathrin-coated pit"/>
    <property type="evidence" value="ECO:0000318"/>
    <property type="project" value="GO_Central"/>
</dbReference>
<evidence type="ECO:0000256" key="8">
    <source>
        <dbReference type="ARBA" id="ARBA00023329"/>
    </source>
</evidence>
<dbReference type="AlphaFoldDB" id="D8QP51"/>
<dbReference type="CDD" id="cd16987">
    <property type="entry name" value="ANTH_N_AP180_plant"/>
    <property type="match status" value="1"/>
</dbReference>